<dbReference type="AlphaFoldDB" id="A0A7X3K642"/>
<sequence length="89" mass="9471">MKTLIIKDLAAACELSHSDMTAIRGGHGATSTPWSTMYSPSYDSSIKANQNLMQFQDVKNLTANGSAFISGVSATNNTDQFGQNNIAVL</sequence>
<evidence type="ECO:0000313" key="1">
    <source>
        <dbReference type="EMBL" id="MVW59042.1"/>
    </source>
</evidence>
<keyword evidence="2" id="KW-1185">Reference proteome</keyword>
<reference evidence="1 2" key="1">
    <citation type="submission" date="2019-12" db="EMBL/GenBank/DDBJ databases">
        <authorList>
            <person name="Li C."/>
            <person name="Zhao J."/>
        </authorList>
    </citation>
    <scope>NUCLEOTIDE SEQUENCE [LARGE SCALE GENOMIC DNA]</scope>
    <source>
        <strain evidence="1 2">NEAU-DD11</strain>
    </source>
</reference>
<dbReference type="RefSeq" id="WP_056133715.1">
    <property type="nucleotide sequence ID" value="NZ_WSES01000001.1"/>
</dbReference>
<name>A0A7X3K642_9BURK</name>
<accession>A0A7X3K642</accession>
<proteinExistence type="predicted"/>
<comment type="caution">
    <text evidence="1">The sequence shown here is derived from an EMBL/GenBank/DDBJ whole genome shotgun (WGS) entry which is preliminary data.</text>
</comment>
<dbReference type="Proteomes" id="UP000443353">
    <property type="component" value="Unassembled WGS sequence"/>
</dbReference>
<evidence type="ECO:0000313" key="2">
    <source>
        <dbReference type="Proteomes" id="UP000443353"/>
    </source>
</evidence>
<gene>
    <name evidence="1" type="ORF">GPY61_03775</name>
</gene>
<dbReference type="EMBL" id="WSES01000001">
    <property type="protein sequence ID" value="MVW59042.1"/>
    <property type="molecule type" value="Genomic_DNA"/>
</dbReference>
<organism evidence="1 2">
    <name type="scientific">Massilia cellulosiltytica</name>
    <dbReference type="NCBI Taxonomy" id="2683234"/>
    <lineage>
        <taxon>Bacteria</taxon>
        <taxon>Pseudomonadati</taxon>
        <taxon>Pseudomonadota</taxon>
        <taxon>Betaproteobacteria</taxon>
        <taxon>Burkholderiales</taxon>
        <taxon>Oxalobacteraceae</taxon>
        <taxon>Telluria group</taxon>
        <taxon>Massilia</taxon>
    </lineage>
</organism>
<protein>
    <submittedName>
        <fullName evidence="1">Uncharacterized protein</fullName>
    </submittedName>
</protein>